<dbReference type="Pfam" id="PF11604">
    <property type="entry name" value="CusF_Ec"/>
    <property type="match status" value="1"/>
</dbReference>
<dbReference type="STRING" id="395963.Bind_0316"/>
<organism evidence="2 3">
    <name type="scientific">Beijerinckia indica subsp. indica (strain ATCC 9039 / DSM 1715 / NCIMB 8712)</name>
    <dbReference type="NCBI Taxonomy" id="395963"/>
    <lineage>
        <taxon>Bacteria</taxon>
        <taxon>Pseudomonadati</taxon>
        <taxon>Pseudomonadota</taxon>
        <taxon>Alphaproteobacteria</taxon>
        <taxon>Hyphomicrobiales</taxon>
        <taxon>Beijerinckiaceae</taxon>
        <taxon>Beijerinckia</taxon>
    </lineage>
</organism>
<gene>
    <name evidence="2" type="ordered locus">Bind_0316</name>
</gene>
<keyword evidence="3" id="KW-1185">Reference proteome</keyword>
<evidence type="ECO:0000313" key="3">
    <source>
        <dbReference type="Proteomes" id="UP000001695"/>
    </source>
</evidence>
<dbReference type="EMBL" id="CP001016">
    <property type="protein sequence ID" value="ACB93970.1"/>
    <property type="molecule type" value="Genomic_DNA"/>
</dbReference>
<protein>
    <recommendedName>
        <fullName evidence="4">Copper-binding protein</fullName>
    </recommendedName>
</protein>
<dbReference type="HOGENOM" id="CLU_140852_1_2_5"/>
<feature type="chain" id="PRO_5002778672" description="Copper-binding protein" evidence="1">
    <location>
        <begin position="26"/>
        <end position="100"/>
    </location>
</feature>
<dbReference type="OrthoDB" id="7371803at2"/>
<keyword evidence="1" id="KW-0732">Signal</keyword>
<dbReference type="KEGG" id="bid:Bind_0316"/>
<evidence type="ECO:0008006" key="4">
    <source>
        <dbReference type="Google" id="ProtNLM"/>
    </source>
</evidence>
<proteinExistence type="predicted"/>
<dbReference type="eggNOG" id="COG5569">
    <property type="taxonomic scope" value="Bacteria"/>
</dbReference>
<sequence length="100" mass="10998">MSLRLLFTSAAIACLVFAAPASCFAAQLFHGEVRAVDAAQGKITLKHEPIRKLDMEEGMTMVYRIKEPSLLQGVVPGEHVLFDAEKVDGRFTVTHLEKAK</sequence>
<reference evidence="2 3" key="2">
    <citation type="journal article" date="2010" name="J. Bacteriol.">
        <title>Complete genome sequence of Beijerinckia indica subsp. indica.</title>
        <authorList>
            <person name="Tamas I."/>
            <person name="Dedysh S.N."/>
            <person name="Liesack W."/>
            <person name="Stott M.B."/>
            <person name="Alam M."/>
            <person name="Murrell J.C."/>
            <person name="Dunfield P.F."/>
        </authorList>
    </citation>
    <scope>NUCLEOTIDE SEQUENCE [LARGE SCALE GENOMIC DNA]</scope>
    <source>
        <strain evidence="3">ATCC 9039 / DSM 1715 / NCIMB 8712</strain>
    </source>
</reference>
<dbReference type="AlphaFoldDB" id="B2IDB3"/>
<name>B2IDB3_BEII9</name>
<evidence type="ECO:0000313" key="2">
    <source>
        <dbReference type="EMBL" id="ACB93970.1"/>
    </source>
</evidence>
<dbReference type="RefSeq" id="WP_012383328.1">
    <property type="nucleotide sequence ID" value="NC_010581.1"/>
</dbReference>
<dbReference type="InterPro" id="IPR042230">
    <property type="entry name" value="CusF_sf"/>
</dbReference>
<dbReference type="InterPro" id="IPR021647">
    <property type="entry name" value="CusF_Ec"/>
</dbReference>
<accession>B2IDB3</accession>
<evidence type="ECO:0000256" key="1">
    <source>
        <dbReference type="SAM" id="SignalP"/>
    </source>
</evidence>
<dbReference type="Gene3D" id="2.40.50.320">
    <property type="entry name" value="Copper binding periplasmic protein CusF"/>
    <property type="match status" value="1"/>
</dbReference>
<reference evidence="3" key="1">
    <citation type="submission" date="2008-03" db="EMBL/GenBank/DDBJ databases">
        <title>Complete sequence of chromosome of Beijerinckia indica subsp. indica ATCC 9039.</title>
        <authorList>
            <consortium name="US DOE Joint Genome Institute"/>
            <person name="Copeland A."/>
            <person name="Lucas S."/>
            <person name="Lapidus A."/>
            <person name="Glavina del Rio T."/>
            <person name="Dalin E."/>
            <person name="Tice H."/>
            <person name="Bruce D."/>
            <person name="Goodwin L."/>
            <person name="Pitluck S."/>
            <person name="LaButti K."/>
            <person name="Schmutz J."/>
            <person name="Larimer F."/>
            <person name="Land M."/>
            <person name="Hauser L."/>
            <person name="Kyrpides N."/>
            <person name="Mikhailova N."/>
            <person name="Dunfield P.F."/>
            <person name="Dedysh S.N."/>
            <person name="Liesack W."/>
            <person name="Saw J.H."/>
            <person name="Alam M."/>
            <person name="Chen Y."/>
            <person name="Murrell J.C."/>
            <person name="Richardson P."/>
        </authorList>
    </citation>
    <scope>NUCLEOTIDE SEQUENCE [LARGE SCALE GENOMIC DNA]</scope>
    <source>
        <strain evidence="3">ATCC 9039 / DSM 1715 / NCIMB 8712</strain>
    </source>
</reference>
<feature type="signal peptide" evidence="1">
    <location>
        <begin position="1"/>
        <end position="25"/>
    </location>
</feature>
<dbReference type="Proteomes" id="UP000001695">
    <property type="component" value="Chromosome"/>
</dbReference>